<keyword evidence="9" id="KW-1015">Disulfide bond</keyword>
<feature type="domain" description="Ribonucleotide reductase large subunit C-terminal" evidence="14">
    <location>
        <begin position="197"/>
        <end position="772"/>
    </location>
</feature>
<dbReference type="InterPro" id="IPR024434">
    <property type="entry name" value="TSCPD_dom"/>
</dbReference>
<comment type="function">
    <text evidence="11 13">Catalyzes the reduction of ribonucleotides to deoxyribonucleotides. May function to provide a pool of deoxyribonucleotide precursors for DNA repair during oxygen limitation and/or for immediate growth after restoration of oxygen.</text>
</comment>
<comment type="caution">
    <text evidence="17">The sequence shown here is derived from an EMBL/GenBank/DDBJ whole genome shotgun (WGS) entry which is preliminary data.</text>
</comment>
<evidence type="ECO:0000259" key="15">
    <source>
        <dbReference type="Pfam" id="PF08471"/>
    </source>
</evidence>
<organism evidence="17 18">
    <name type="scientific">Acetobacterium tundrae</name>
    <dbReference type="NCBI Taxonomy" id="132932"/>
    <lineage>
        <taxon>Bacteria</taxon>
        <taxon>Bacillati</taxon>
        <taxon>Bacillota</taxon>
        <taxon>Clostridia</taxon>
        <taxon>Eubacteriales</taxon>
        <taxon>Eubacteriaceae</taxon>
        <taxon>Acetobacterium</taxon>
    </lineage>
</organism>
<keyword evidence="7 13" id="KW-0547">Nucleotide-binding</keyword>
<feature type="domain" description="TSCPD" evidence="16">
    <location>
        <begin position="825"/>
        <end position="923"/>
    </location>
</feature>
<evidence type="ECO:0000256" key="6">
    <source>
        <dbReference type="ARBA" id="ARBA00022634"/>
    </source>
</evidence>
<keyword evidence="10 13" id="KW-0170">Cobalt</keyword>
<dbReference type="Pfam" id="PF12637">
    <property type="entry name" value="TSCPD"/>
    <property type="match status" value="1"/>
</dbReference>
<dbReference type="GO" id="GO:0004748">
    <property type="term" value="F:ribonucleoside-diphosphate reductase activity, thioredoxin disulfide as acceptor"/>
    <property type="evidence" value="ECO:0007669"/>
    <property type="project" value="UniProtKB-EC"/>
</dbReference>
<dbReference type="SUPFAM" id="SSF51998">
    <property type="entry name" value="PFL-like glycyl radical enzymes"/>
    <property type="match status" value="1"/>
</dbReference>
<dbReference type="NCBIfam" id="NF005122">
    <property type="entry name" value="PRK06556.1"/>
    <property type="match status" value="1"/>
</dbReference>
<comment type="similarity">
    <text evidence="2 13">Belongs to the ribonucleoside diphosphate reductase class-2 family.</text>
</comment>
<dbReference type="EMBL" id="WJBB01000029">
    <property type="protein sequence ID" value="MBC3798448.1"/>
    <property type="molecule type" value="Genomic_DNA"/>
</dbReference>
<keyword evidence="5 13" id="KW-0846">Cobalamin</keyword>
<evidence type="ECO:0000256" key="3">
    <source>
        <dbReference type="ARBA" id="ARBA00012274"/>
    </source>
</evidence>
<reference evidence="17 18" key="1">
    <citation type="journal article" date="2020" name="mSystems">
        <title>Defining Genomic and Predicted Metabolic Features of the Acetobacterium Genus.</title>
        <authorList>
            <person name="Ross D.E."/>
            <person name="Marshall C.W."/>
            <person name="Gulliver D."/>
            <person name="May H.D."/>
            <person name="Norman R.S."/>
        </authorList>
    </citation>
    <scope>NUCLEOTIDE SEQUENCE [LARGE SCALE GENOMIC DNA]</scope>
    <source>
        <strain evidence="17 18">DSM 9173</strain>
    </source>
</reference>
<dbReference type="PANTHER" id="PTHR43371:SF1">
    <property type="entry name" value="RIBONUCLEOSIDE-DIPHOSPHATE REDUCTASE"/>
    <property type="match status" value="1"/>
</dbReference>
<evidence type="ECO:0000256" key="10">
    <source>
        <dbReference type="ARBA" id="ARBA00023285"/>
    </source>
</evidence>
<protein>
    <recommendedName>
        <fullName evidence="4 13">Vitamin B12-dependent ribonucleotide reductase</fullName>
        <ecNumber evidence="3 13">1.17.4.1</ecNumber>
    </recommendedName>
</protein>
<comment type="cofactor">
    <cofactor evidence="1 13">
        <name>adenosylcob(III)alamin</name>
        <dbReference type="ChEBI" id="CHEBI:18408"/>
    </cofactor>
</comment>
<name>A0ABR6WQ56_9FIRM</name>
<dbReference type="Proteomes" id="UP000653358">
    <property type="component" value="Unassembled WGS sequence"/>
</dbReference>
<dbReference type="InterPro" id="IPR013678">
    <property type="entry name" value="RNR_2_N"/>
</dbReference>
<evidence type="ECO:0000256" key="1">
    <source>
        <dbReference type="ARBA" id="ARBA00001922"/>
    </source>
</evidence>
<evidence type="ECO:0000256" key="13">
    <source>
        <dbReference type="RuleBase" id="RU364064"/>
    </source>
</evidence>
<feature type="domain" description="Ribonucleotide reductase class II vitamin B12-dependent N-terminal" evidence="15">
    <location>
        <begin position="55"/>
        <end position="147"/>
    </location>
</feature>
<evidence type="ECO:0000259" key="14">
    <source>
        <dbReference type="Pfam" id="PF02867"/>
    </source>
</evidence>
<gene>
    <name evidence="17" type="ORF">GH807_15550</name>
</gene>
<dbReference type="PANTHER" id="PTHR43371">
    <property type="entry name" value="VITAMIN B12-DEPENDENT RIBONUCLEOTIDE REDUCTASE"/>
    <property type="match status" value="1"/>
</dbReference>
<evidence type="ECO:0000256" key="7">
    <source>
        <dbReference type="ARBA" id="ARBA00022741"/>
    </source>
</evidence>
<dbReference type="CDD" id="cd02888">
    <property type="entry name" value="RNR_II_dimer"/>
    <property type="match status" value="1"/>
</dbReference>
<comment type="catalytic activity">
    <reaction evidence="12 13">
        <text>a 2'-deoxyribonucleoside 5'-diphosphate + [thioredoxin]-disulfide + H2O = a ribonucleoside 5'-diphosphate + [thioredoxin]-dithiol</text>
        <dbReference type="Rhea" id="RHEA:23252"/>
        <dbReference type="Rhea" id="RHEA-COMP:10698"/>
        <dbReference type="Rhea" id="RHEA-COMP:10700"/>
        <dbReference type="ChEBI" id="CHEBI:15377"/>
        <dbReference type="ChEBI" id="CHEBI:29950"/>
        <dbReference type="ChEBI" id="CHEBI:50058"/>
        <dbReference type="ChEBI" id="CHEBI:57930"/>
        <dbReference type="ChEBI" id="CHEBI:73316"/>
        <dbReference type="EC" id="1.17.4.1"/>
    </reaction>
</comment>
<evidence type="ECO:0000256" key="8">
    <source>
        <dbReference type="ARBA" id="ARBA00023002"/>
    </source>
</evidence>
<evidence type="ECO:0000313" key="17">
    <source>
        <dbReference type="EMBL" id="MBC3798448.1"/>
    </source>
</evidence>
<keyword evidence="6 13" id="KW-0237">DNA synthesis</keyword>
<evidence type="ECO:0000256" key="9">
    <source>
        <dbReference type="ARBA" id="ARBA00023157"/>
    </source>
</evidence>
<dbReference type="Pfam" id="PF02867">
    <property type="entry name" value="Ribonuc_red_lgC"/>
    <property type="match status" value="1"/>
</dbReference>
<dbReference type="EC" id="1.17.4.1" evidence="3 13"/>
<evidence type="ECO:0000256" key="4">
    <source>
        <dbReference type="ARBA" id="ARBA00014409"/>
    </source>
</evidence>
<proteinExistence type="inferred from homology"/>
<keyword evidence="8 13" id="KW-0560">Oxidoreductase</keyword>
<dbReference type="InterPro" id="IPR000788">
    <property type="entry name" value="RNR_lg_C"/>
</dbReference>
<dbReference type="InterPro" id="IPR013344">
    <property type="entry name" value="RNR_NrdJ/NrdZ"/>
</dbReference>
<sequence length="1002" mass="112386">MYSYNGKAIPHHVFYFRRNDRLIELNQLFKRVFTKELENSDQTVYDLFQWQTVDVILKNYKNGETIYEMKDLEFPENYSQNACNIIATKYFRRKGIPNHLGYEHSMREVADRMVGFWTDALREEGIIDTDEEWQICYDELVYGLLMQMWAPNSPQWFNTGLMRNYQISGSKDDLYYYDEKTEQVVESADRYTRTQSSACFILSIQDRLLGEHSISDHYVSETKLFKGGSGVGTNFSNLRAANEGLTSGGQSSGMMSFLQGLDRNAGAIKSGGTTRRAAKMVIVDIDHPEIDNFINWKVKEEHKARALGKMGYDLSMDGEAYQTVSGQNSNNSVRLNEEFMKAVLNLKNEPDHKIKLKGRVDNSVDREVPVQELWNMLNQATWECADPGIQFDDRFNDWHTCPGGEDGKVGEKANRINATNPCSEYAFLDDTACNLASINIFRFYNQEDSSFATESYIHLVGLIQCALEASIFKGQFPTKDVARRSYLFRTTGLGIANAASLLLALGYPYDSPEGRTLIASITGLMTGVSYYVSGLMAGKIGAFPKYKINEKYMNRVIRNHSRVAGARIDDYEELHYEPIKINHQILQKMGFKDIGTQLKNAWKLADEVGEAYGYRNAQVSAIAPTGTISFAMDCGATSVEPFYNHVVFKKLIGGGSMEIVNPVMEIALYNLGYNDQEIRNILTYLLEKDDRGYFLHEGVSGAPHMKPEHLPVFDTANTIAPMGHVLMVSAITPLISGSVSKTVNLPHDATVKDVEDIHLLAYRTGTKAIAVYRDACKASQPLSSGMDDYQEKALEDYNYDELLALVKEGSTKALNRVRPDGMRLSRTHAAKIGDIELYITIGFYEDGGIAEIFVSTDKEGTVVKGLLASLSKSISNMLQYHIPPDQISKMLRGQKYEPSGFVSRHPYIKFASSISDLISKVIDIEHGDFSNCQVKPKNFTVMSKTNLVHSVPGEENPDMEYNKGSNGEVLYGETCSSCGSDRMMRNGTCKICLDCGTTTGCS</sequence>
<evidence type="ECO:0000256" key="2">
    <source>
        <dbReference type="ARBA" id="ARBA00007405"/>
    </source>
</evidence>
<dbReference type="Gene3D" id="3.20.70.20">
    <property type="match status" value="1"/>
</dbReference>
<evidence type="ECO:0000259" key="16">
    <source>
        <dbReference type="Pfam" id="PF12637"/>
    </source>
</evidence>
<evidence type="ECO:0000313" key="18">
    <source>
        <dbReference type="Proteomes" id="UP000653358"/>
    </source>
</evidence>
<dbReference type="NCBIfam" id="TIGR02504">
    <property type="entry name" value="NrdJ_Z"/>
    <property type="match status" value="1"/>
</dbReference>
<keyword evidence="18" id="KW-1185">Reference proteome</keyword>
<accession>A0ABR6WQ56</accession>
<evidence type="ECO:0000256" key="5">
    <source>
        <dbReference type="ARBA" id="ARBA00022628"/>
    </source>
</evidence>
<dbReference type="InterPro" id="IPR050862">
    <property type="entry name" value="RdRp_reductase_class-2"/>
</dbReference>
<dbReference type="Pfam" id="PF08471">
    <property type="entry name" value="Ribonuc_red_2_N"/>
    <property type="match status" value="1"/>
</dbReference>
<evidence type="ECO:0000256" key="12">
    <source>
        <dbReference type="ARBA" id="ARBA00047754"/>
    </source>
</evidence>
<evidence type="ECO:0000256" key="11">
    <source>
        <dbReference type="ARBA" id="ARBA00025437"/>
    </source>
</evidence>